<feature type="transmembrane region" description="Helical" evidence="2">
    <location>
        <begin position="703"/>
        <end position="727"/>
    </location>
</feature>
<keyword evidence="2" id="KW-0812">Transmembrane</keyword>
<organism evidence="3 4">
    <name type="scientific">Oikopleura dioica</name>
    <name type="common">Tunicate</name>
    <dbReference type="NCBI Taxonomy" id="34765"/>
    <lineage>
        <taxon>Eukaryota</taxon>
        <taxon>Metazoa</taxon>
        <taxon>Chordata</taxon>
        <taxon>Tunicata</taxon>
        <taxon>Appendicularia</taxon>
        <taxon>Copelata</taxon>
        <taxon>Oikopleuridae</taxon>
        <taxon>Oikopleura</taxon>
    </lineage>
</organism>
<proteinExistence type="predicted"/>
<reference evidence="3 4" key="1">
    <citation type="submission" date="2021-04" db="EMBL/GenBank/DDBJ databases">
        <authorList>
            <person name="Bliznina A."/>
        </authorList>
    </citation>
    <scope>NUCLEOTIDE SEQUENCE [LARGE SCALE GENOMIC DNA]</scope>
</reference>
<feature type="compositionally biased region" description="Basic and acidic residues" evidence="1">
    <location>
        <begin position="185"/>
        <end position="220"/>
    </location>
</feature>
<feature type="compositionally biased region" description="Low complexity" evidence="1">
    <location>
        <begin position="221"/>
        <end position="237"/>
    </location>
</feature>
<evidence type="ECO:0000256" key="2">
    <source>
        <dbReference type="SAM" id="Phobius"/>
    </source>
</evidence>
<feature type="region of interest" description="Disordered" evidence="1">
    <location>
        <begin position="42"/>
        <end position="308"/>
    </location>
</feature>
<gene>
    <name evidence="3" type="ORF">OKIOD_LOCUS4017</name>
</gene>
<dbReference type="Gene3D" id="2.60.60.20">
    <property type="entry name" value="PLAT/LH2 domain"/>
    <property type="match status" value="1"/>
</dbReference>
<feature type="compositionally biased region" description="Polar residues" evidence="1">
    <location>
        <begin position="238"/>
        <end position="256"/>
    </location>
</feature>
<keyword evidence="4" id="KW-1185">Reference proteome</keyword>
<feature type="region of interest" description="Disordered" evidence="1">
    <location>
        <begin position="1"/>
        <end position="21"/>
    </location>
</feature>
<feature type="compositionally biased region" description="Polar residues" evidence="1">
    <location>
        <begin position="276"/>
        <end position="290"/>
    </location>
</feature>
<feature type="compositionally biased region" description="Basic and acidic residues" evidence="1">
    <location>
        <begin position="146"/>
        <end position="178"/>
    </location>
</feature>
<feature type="compositionally biased region" description="Basic residues" evidence="1">
    <location>
        <begin position="259"/>
        <end position="274"/>
    </location>
</feature>
<feature type="compositionally biased region" description="Polar residues" evidence="1">
    <location>
        <begin position="52"/>
        <end position="62"/>
    </location>
</feature>
<protein>
    <submittedName>
        <fullName evidence="3">Oidioi.mRNA.OKI2018_I69.PAR.g12459.t1.cds</fullName>
    </submittedName>
</protein>
<name>A0ABN7S0P2_OIKDI</name>
<evidence type="ECO:0000313" key="3">
    <source>
        <dbReference type="EMBL" id="CAG5090091.1"/>
    </source>
</evidence>
<dbReference type="EMBL" id="OU015568">
    <property type="protein sequence ID" value="CAG5090091.1"/>
    <property type="molecule type" value="Genomic_DNA"/>
</dbReference>
<feature type="region of interest" description="Disordered" evidence="1">
    <location>
        <begin position="832"/>
        <end position="854"/>
    </location>
</feature>
<sequence length="1018" mass="112587">MHERDEMNSAEDPDLSSFYESAIDDDDHAIIEESVDLTLDASHMRTDDLSESGFNTESSQVIRTLRDDPSESSQSDSESADLFENVTNDTPNEEELKSKRDSEQKITLQPPVRIANPDSFEKQDSTESESDDSFTSSSENEDDVNLQEKEDDLKEAQNETSEEEIKEKNDNIEKKDGQEQLNNVKESKNDENESEEKDKMAGEPEETTKDNKSNSEKDPSETSSIASTTTEESIPESNTQTDENQPFVRPTSTSNPKGGIKKFLRRSLPKKLLRTKTLQSRTDSESSLNNLDVELPSPKSSQLDSGNDLPHLMTPVKQFLRKPGIGQINFTSVDIPVENQLTEVSRKSSLVSLDQLYLGDGKGESAPIQGITRYVGSIYTGDKAFAGTDAAVFLWLTDENGKTMGGKNGYKIREQGGDAFERNTKNRLRINIKFGSRLFANRIGKTDQVFGCDEWLKPKRVYELGPDGSSSKYLVKILSEKKLTDENGHFVELYGTKGRTQKRVLKKPELDTTWQIFSIPAYDLGEIEAAALFNESGNDWIVQTGNETINRSTCNYVSSESSFAPGTSCLDSGLAALTALKCYEKPTKQFRGVCEPNVIQVNPLKETSCFACDEICSDGNCRDYDTCLNEPASGADSKICSSDGCSLLLRQSTKNILTPDGALKTPLSTTKVINRSCFQSGVDVKPIFTTTVTLPSGPQFSTVGIVGITMAVCFGFVLVLIVAIAFVSDDGFLWICAACKTSDPDLPVKSEPVKQEPKKEKIIYNRNPKLPPRGTRPTVEMSSRMSTRRDTISVPPGRRQSYVVKDIGGRPTLVFEDMDDDYSETTAAELTNNTTREDSSTNLKLTPKNPQPQKICTSKIFEPETVKKRQVFLPKGTPKPVAPILPNTSVTQKLPLNRQQMFHNVSPPAKERKKTPPEQHPPAQLSEGVSIVQNGVNMIPVQIPSVQKQCICTCTCGARPGAQLNNPQNFKVFTMDQLAAFQSGQPHGKVISIPEQPQLPISSQFQKPVPQLRNLSKI</sequence>
<evidence type="ECO:0000313" key="4">
    <source>
        <dbReference type="Proteomes" id="UP001158576"/>
    </source>
</evidence>
<feature type="region of interest" description="Disordered" evidence="1">
    <location>
        <begin position="765"/>
        <end position="795"/>
    </location>
</feature>
<feature type="compositionally biased region" description="Basic and acidic residues" evidence="1">
    <location>
        <begin position="94"/>
        <end position="104"/>
    </location>
</feature>
<dbReference type="InterPro" id="IPR036392">
    <property type="entry name" value="PLAT/LH2_dom_sf"/>
</dbReference>
<keyword evidence="2" id="KW-0472">Membrane</keyword>
<keyword evidence="2" id="KW-1133">Transmembrane helix</keyword>
<accession>A0ABN7S0P2</accession>
<evidence type="ECO:0000256" key="1">
    <source>
        <dbReference type="SAM" id="MobiDB-lite"/>
    </source>
</evidence>
<dbReference type="Proteomes" id="UP001158576">
    <property type="component" value="Chromosome PAR"/>
</dbReference>
<dbReference type="SUPFAM" id="SSF49723">
    <property type="entry name" value="Lipase/lipooxygenase domain (PLAT/LH2 domain)"/>
    <property type="match status" value="1"/>
</dbReference>